<name>A0A0A9EW61_ARUDO</name>
<dbReference type="AlphaFoldDB" id="A0A0A9EW61"/>
<feature type="region of interest" description="Disordered" evidence="1">
    <location>
        <begin position="42"/>
        <end position="116"/>
    </location>
</feature>
<organism evidence="2">
    <name type="scientific">Arundo donax</name>
    <name type="common">Giant reed</name>
    <name type="synonym">Donax arundinaceus</name>
    <dbReference type="NCBI Taxonomy" id="35708"/>
    <lineage>
        <taxon>Eukaryota</taxon>
        <taxon>Viridiplantae</taxon>
        <taxon>Streptophyta</taxon>
        <taxon>Embryophyta</taxon>
        <taxon>Tracheophyta</taxon>
        <taxon>Spermatophyta</taxon>
        <taxon>Magnoliopsida</taxon>
        <taxon>Liliopsida</taxon>
        <taxon>Poales</taxon>
        <taxon>Poaceae</taxon>
        <taxon>PACMAD clade</taxon>
        <taxon>Arundinoideae</taxon>
        <taxon>Arundineae</taxon>
        <taxon>Arundo</taxon>
    </lineage>
</organism>
<proteinExistence type="predicted"/>
<reference evidence="2" key="2">
    <citation type="journal article" date="2015" name="Data Brief">
        <title>Shoot transcriptome of the giant reed, Arundo donax.</title>
        <authorList>
            <person name="Barrero R.A."/>
            <person name="Guerrero F.D."/>
            <person name="Moolhuijzen P."/>
            <person name="Goolsby J.A."/>
            <person name="Tidwell J."/>
            <person name="Bellgard S.E."/>
            <person name="Bellgard M.I."/>
        </authorList>
    </citation>
    <scope>NUCLEOTIDE SEQUENCE</scope>
    <source>
        <tissue evidence="2">Shoot tissue taken approximately 20 cm above the soil surface</tissue>
    </source>
</reference>
<evidence type="ECO:0000313" key="2">
    <source>
        <dbReference type="EMBL" id="JAE00283.1"/>
    </source>
</evidence>
<dbReference type="EMBL" id="GBRH01197613">
    <property type="protein sequence ID" value="JAE00283.1"/>
    <property type="molecule type" value="Transcribed_RNA"/>
</dbReference>
<reference evidence="2" key="1">
    <citation type="submission" date="2014-09" db="EMBL/GenBank/DDBJ databases">
        <authorList>
            <person name="Magalhaes I.L.F."/>
            <person name="Oliveira U."/>
            <person name="Santos F.R."/>
            <person name="Vidigal T.H.D.A."/>
            <person name="Brescovit A.D."/>
            <person name="Santos A.J."/>
        </authorList>
    </citation>
    <scope>NUCLEOTIDE SEQUENCE</scope>
    <source>
        <tissue evidence="2">Shoot tissue taken approximately 20 cm above the soil surface</tissue>
    </source>
</reference>
<sequence>MDPEFLSTPKASNRCGGIKVYKQTKFSHPKRLILRIETNQIIRAQNQKLPRSVTRPTISPRSNHRTARPSPIDSSTTPQTPRTTNPYESYNENRSPKSSRISQRFRDPFVHRSNSR</sequence>
<feature type="compositionally biased region" description="Polar residues" evidence="1">
    <location>
        <begin position="72"/>
        <end position="102"/>
    </location>
</feature>
<protein>
    <submittedName>
        <fullName evidence="2">Uncharacterized protein</fullName>
    </submittedName>
</protein>
<feature type="compositionally biased region" description="Polar residues" evidence="1">
    <location>
        <begin position="42"/>
        <end position="61"/>
    </location>
</feature>
<evidence type="ECO:0000256" key="1">
    <source>
        <dbReference type="SAM" id="MobiDB-lite"/>
    </source>
</evidence>
<accession>A0A0A9EW61</accession>